<dbReference type="PANTHER" id="PTHR12290">
    <property type="entry name" value="CORNICHON-RELATED"/>
    <property type="match status" value="1"/>
</dbReference>
<dbReference type="SMART" id="SM01398">
    <property type="entry name" value="Cornichon"/>
    <property type="match status" value="1"/>
</dbReference>
<dbReference type="Pfam" id="PF03311">
    <property type="entry name" value="Cornichon"/>
    <property type="match status" value="1"/>
</dbReference>
<reference evidence="7" key="1">
    <citation type="submission" date="2014-05" db="EMBL/GenBank/DDBJ databases">
        <authorList>
            <person name="Chronopoulou M."/>
        </authorList>
    </citation>
    <scope>NUCLEOTIDE SEQUENCE</scope>
    <source>
        <tissue evidence="7">Whole organism</tissue>
    </source>
</reference>
<dbReference type="GO" id="GO:0016192">
    <property type="term" value="P:vesicle-mediated transport"/>
    <property type="evidence" value="ECO:0007669"/>
    <property type="project" value="InterPro"/>
</dbReference>
<dbReference type="EMBL" id="HACA01005093">
    <property type="protein sequence ID" value="CDW22454.1"/>
    <property type="molecule type" value="Transcribed_RNA"/>
</dbReference>
<proteinExistence type="inferred from homology"/>
<keyword evidence="4 6" id="KW-1133">Transmembrane helix</keyword>
<evidence type="ECO:0000256" key="2">
    <source>
        <dbReference type="ARBA" id="ARBA00010095"/>
    </source>
</evidence>
<sequence>MFGDLFVFSFNLLDTTVLMFILIYFIITLSDLECDYLNAQECCGKLNFWNVPKYWLQISMILILLLSGHWFLFLLNIPICIFLTQRFFNVPRGNTGEYDPSEIHDHGMLKKHLIGVGFHLSWQMIGFFVYLYCLLDAVMNEPVVMQQDDVQVLNKPAAQELYTPSKYTSDAG</sequence>
<evidence type="ECO:0000256" key="1">
    <source>
        <dbReference type="ARBA" id="ARBA00004141"/>
    </source>
</evidence>
<keyword evidence="3 6" id="KW-0812">Transmembrane</keyword>
<feature type="transmembrane region" description="Helical" evidence="6">
    <location>
        <begin position="113"/>
        <end position="132"/>
    </location>
</feature>
<comment type="subcellular location">
    <subcellularLocation>
        <location evidence="1">Membrane</location>
        <topology evidence="1">Multi-pass membrane protein</topology>
    </subcellularLocation>
</comment>
<evidence type="ECO:0000256" key="5">
    <source>
        <dbReference type="ARBA" id="ARBA00023136"/>
    </source>
</evidence>
<name>A0A0K2T8P1_LEPSM</name>
<feature type="non-terminal residue" evidence="7">
    <location>
        <position position="172"/>
    </location>
</feature>
<dbReference type="OrthoDB" id="8775810at2759"/>
<keyword evidence="5 6" id="KW-0472">Membrane</keyword>
<feature type="transmembrane region" description="Helical" evidence="6">
    <location>
        <begin position="54"/>
        <end position="83"/>
    </location>
</feature>
<evidence type="ECO:0000256" key="3">
    <source>
        <dbReference type="ARBA" id="ARBA00022692"/>
    </source>
</evidence>
<organism evidence="7">
    <name type="scientific">Lepeophtheirus salmonis</name>
    <name type="common">Salmon louse</name>
    <name type="synonym">Caligus salmonis</name>
    <dbReference type="NCBI Taxonomy" id="72036"/>
    <lineage>
        <taxon>Eukaryota</taxon>
        <taxon>Metazoa</taxon>
        <taxon>Ecdysozoa</taxon>
        <taxon>Arthropoda</taxon>
        <taxon>Crustacea</taxon>
        <taxon>Multicrustacea</taxon>
        <taxon>Hexanauplia</taxon>
        <taxon>Copepoda</taxon>
        <taxon>Siphonostomatoida</taxon>
        <taxon>Caligidae</taxon>
        <taxon>Lepeophtheirus</taxon>
    </lineage>
</organism>
<evidence type="ECO:0000256" key="6">
    <source>
        <dbReference type="SAM" id="Phobius"/>
    </source>
</evidence>
<feature type="transmembrane region" description="Helical" evidence="6">
    <location>
        <begin position="5"/>
        <end position="27"/>
    </location>
</feature>
<dbReference type="InterPro" id="IPR003377">
    <property type="entry name" value="Cornichon"/>
</dbReference>
<accession>A0A0K2T8P1</accession>
<dbReference type="AlphaFoldDB" id="A0A0K2T8P1"/>
<dbReference type="GO" id="GO:0016020">
    <property type="term" value="C:membrane"/>
    <property type="evidence" value="ECO:0007669"/>
    <property type="project" value="UniProtKB-SubCell"/>
</dbReference>
<evidence type="ECO:0000313" key="7">
    <source>
        <dbReference type="EMBL" id="CDW22454.1"/>
    </source>
</evidence>
<evidence type="ECO:0000256" key="4">
    <source>
        <dbReference type="ARBA" id="ARBA00022989"/>
    </source>
</evidence>
<protein>
    <submittedName>
        <fullName evidence="7">Protein cornichon homolog 4like [Bombyx mori]</fullName>
    </submittedName>
</protein>
<comment type="similarity">
    <text evidence="2">Belongs to the cornichon family.</text>
</comment>